<gene>
    <name evidence="2" type="ORF">SAMN05216245_102265</name>
</gene>
<feature type="signal peptide" evidence="1">
    <location>
        <begin position="1"/>
        <end position="23"/>
    </location>
</feature>
<accession>A0A1I1YMF6</accession>
<organism evidence="2 3">
    <name type="scientific">Succiniclasticum ruminis DSM 9236</name>
    <dbReference type="NCBI Taxonomy" id="1123323"/>
    <lineage>
        <taxon>Bacteria</taxon>
        <taxon>Bacillati</taxon>
        <taxon>Bacillota</taxon>
        <taxon>Negativicutes</taxon>
        <taxon>Acidaminococcales</taxon>
        <taxon>Acidaminococcaceae</taxon>
        <taxon>Succiniclasticum</taxon>
    </lineage>
</organism>
<reference evidence="2 3" key="1">
    <citation type="submission" date="2016-10" db="EMBL/GenBank/DDBJ databases">
        <authorList>
            <person name="de Groot N.N."/>
        </authorList>
    </citation>
    <scope>NUCLEOTIDE SEQUENCE [LARGE SCALE GENOMIC DNA]</scope>
    <source>
        <strain evidence="2 3">DSM 9236</strain>
    </source>
</reference>
<protein>
    <submittedName>
        <fullName evidence="2">Uncharacterized protein</fullName>
    </submittedName>
</protein>
<keyword evidence="3" id="KW-1185">Reference proteome</keyword>
<feature type="chain" id="PRO_5011675699" evidence="1">
    <location>
        <begin position="24"/>
        <end position="290"/>
    </location>
</feature>
<evidence type="ECO:0000256" key="1">
    <source>
        <dbReference type="SAM" id="SignalP"/>
    </source>
</evidence>
<proteinExistence type="predicted"/>
<evidence type="ECO:0000313" key="3">
    <source>
        <dbReference type="Proteomes" id="UP000198896"/>
    </source>
</evidence>
<evidence type="ECO:0000313" key="2">
    <source>
        <dbReference type="EMBL" id="SFE20589.1"/>
    </source>
</evidence>
<keyword evidence="1" id="KW-0732">Signal</keyword>
<sequence length="290" mass="32608">MLVKKIVAVAALGCALLASQAFAYEVGEYSKEALRRGDDKPVVVKDYPLVTIEEAVASPQLYTEKPIAVQGPIRYFVEGNMYEMQSGNGTRLRADFGRYSRRLLFRTPFTAIGVMQTDEKGDFLKVEKVIWRDVNPYREYFAAQNKPRPIDLEGEGDKKVVNDRDPAYFHDPIVSDNKRFLQNNPKGLSYADLASYQSIEGKAFAAGNLEVGTKVALMGRNIATIRGDWMKFWDKNMTPVTLKMNNTYCPLGQRGTFFGTVQEENGKKYVSVDCFESIENWPQPPIAGAN</sequence>
<name>A0A1I1YMF6_9FIRM</name>
<dbReference type="AlphaFoldDB" id="A0A1I1YMF6"/>
<dbReference type="Proteomes" id="UP000198896">
    <property type="component" value="Unassembled WGS sequence"/>
</dbReference>
<dbReference type="OrthoDB" id="3035131at2"/>
<dbReference type="RefSeq" id="WP_093912838.1">
    <property type="nucleotide sequence ID" value="NZ_FONL01000002.1"/>
</dbReference>
<dbReference type="EMBL" id="FONL01000002">
    <property type="protein sequence ID" value="SFE20589.1"/>
    <property type="molecule type" value="Genomic_DNA"/>
</dbReference>